<dbReference type="GO" id="GO:0006508">
    <property type="term" value="P:proteolysis"/>
    <property type="evidence" value="ECO:0007669"/>
    <property type="project" value="UniProtKB-KW"/>
</dbReference>
<dbReference type="GO" id="GO:0008233">
    <property type="term" value="F:peptidase activity"/>
    <property type="evidence" value="ECO:0007669"/>
    <property type="project" value="UniProtKB-KW"/>
</dbReference>
<keyword evidence="3" id="KW-0378">Hydrolase</keyword>
<feature type="domain" description="Ubiquitin-like protease family profile" evidence="6">
    <location>
        <begin position="234"/>
        <end position="409"/>
    </location>
</feature>
<name>A0ABP0JY67_9DINO</name>
<dbReference type="InterPro" id="IPR000326">
    <property type="entry name" value="PAP2/HPO"/>
</dbReference>
<evidence type="ECO:0000256" key="2">
    <source>
        <dbReference type="ARBA" id="ARBA00022670"/>
    </source>
</evidence>
<dbReference type="InterPro" id="IPR044613">
    <property type="entry name" value="Nep1/2-like"/>
</dbReference>
<dbReference type="InterPro" id="IPR003653">
    <property type="entry name" value="Peptidase_C48_C"/>
</dbReference>
<dbReference type="Pfam" id="PF01569">
    <property type="entry name" value="PAP2"/>
    <property type="match status" value="1"/>
</dbReference>
<keyword evidence="4" id="KW-0788">Thiol protease</keyword>
<keyword evidence="8" id="KW-1185">Reference proteome</keyword>
<dbReference type="Gene3D" id="1.20.144.10">
    <property type="entry name" value="Phosphatidic acid phosphatase type 2/haloperoxidase"/>
    <property type="match status" value="1"/>
</dbReference>
<keyword evidence="5" id="KW-0812">Transmembrane</keyword>
<evidence type="ECO:0000256" key="5">
    <source>
        <dbReference type="SAM" id="Phobius"/>
    </source>
</evidence>
<comment type="caution">
    <text evidence="7">The sequence shown here is derived from an EMBL/GenBank/DDBJ whole genome shotgun (WGS) entry which is preliminary data.</text>
</comment>
<dbReference type="SUPFAM" id="SSF48317">
    <property type="entry name" value="Acid phosphatase/Vanadium-dependent haloperoxidase"/>
    <property type="match status" value="1"/>
</dbReference>
<accession>A0ABP0JY67</accession>
<evidence type="ECO:0000313" key="8">
    <source>
        <dbReference type="Proteomes" id="UP001642464"/>
    </source>
</evidence>
<keyword evidence="5" id="KW-0472">Membrane</keyword>
<dbReference type="PROSITE" id="PS50600">
    <property type="entry name" value="ULP_PROTEASE"/>
    <property type="match status" value="1"/>
</dbReference>
<gene>
    <name evidence="7" type="ORF">SCF082_LOCUS14306</name>
</gene>
<keyword evidence="5" id="KW-1133">Transmembrane helix</keyword>
<dbReference type="SMART" id="SM00014">
    <property type="entry name" value="acidPPc"/>
    <property type="match status" value="1"/>
</dbReference>
<evidence type="ECO:0000259" key="6">
    <source>
        <dbReference type="PROSITE" id="PS50600"/>
    </source>
</evidence>
<dbReference type="Pfam" id="PF02902">
    <property type="entry name" value="Peptidase_C48"/>
    <property type="match status" value="1"/>
</dbReference>
<dbReference type="Proteomes" id="UP001642464">
    <property type="component" value="Unassembled WGS sequence"/>
</dbReference>
<protein>
    <submittedName>
        <fullName evidence="7">Probable sentrin-specific protease 8 (Deneddylase) (Sentrin/sumo-specific protease senp8)</fullName>
    </submittedName>
</protein>
<evidence type="ECO:0000256" key="3">
    <source>
        <dbReference type="ARBA" id="ARBA00022801"/>
    </source>
</evidence>
<feature type="transmembrane region" description="Helical" evidence="5">
    <location>
        <begin position="87"/>
        <end position="106"/>
    </location>
</feature>
<organism evidence="7 8">
    <name type="scientific">Durusdinium trenchii</name>
    <dbReference type="NCBI Taxonomy" id="1381693"/>
    <lineage>
        <taxon>Eukaryota</taxon>
        <taxon>Sar</taxon>
        <taxon>Alveolata</taxon>
        <taxon>Dinophyceae</taxon>
        <taxon>Suessiales</taxon>
        <taxon>Symbiodiniaceae</taxon>
        <taxon>Durusdinium</taxon>
    </lineage>
</organism>
<dbReference type="Gene3D" id="3.40.395.10">
    <property type="entry name" value="Adenoviral Proteinase, Chain A"/>
    <property type="match status" value="1"/>
</dbReference>
<reference evidence="7 8" key="1">
    <citation type="submission" date="2024-02" db="EMBL/GenBank/DDBJ databases">
        <authorList>
            <person name="Chen Y."/>
            <person name="Shah S."/>
            <person name="Dougan E. K."/>
            <person name="Thang M."/>
            <person name="Chan C."/>
        </authorList>
    </citation>
    <scope>NUCLEOTIDE SEQUENCE [LARGE SCALE GENOMIC DNA]</scope>
</reference>
<dbReference type="InterPro" id="IPR036938">
    <property type="entry name" value="PAP2/HPO_sf"/>
</dbReference>
<dbReference type="InterPro" id="IPR038765">
    <property type="entry name" value="Papain-like_cys_pep_sf"/>
</dbReference>
<dbReference type="PANTHER" id="PTHR46468">
    <property type="entry name" value="SENTRIN-SPECIFIC PROTEASE 8"/>
    <property type="match status" value="1"/>
</dbReference>
<dbReference type="SUPFAM" id="SSF54001">
    <property type="entry name" value="Cysteine proteinases"/>
    <property type="match status" value="1"/>
</dbReference>
<feature type="transmembrane region" description="Helical" evidence="5">
    <location>
        <begin position="113"/>
        <end position="133"/>
    </location>
</feature>
<keyword evidence="2 7" id="KW-0645">Protease</keyword>
<proteinExistence type="inferred from homology"/>
<dbReference type="EMBL" id="CAXAMM010008946">
    <property type="protein sequence ID" value="CAK9018952.1"/>
    <property type="molecule type" value="Genomic_DNA"/>
</dbReference>
<evidence type="ECO:0000313" key="7">
    <source>
        <dbReference type="EMBL" id="CAK9018952.1"/>
    </source>
</evidence>
<evidence type="ECO:0000256" key="4">
    <source>
        <dbReference type="ARBA" id="ARBA00022807"/>
    </source>
</evidence>
<feature type="transmembrane region" description="Helical" evidence="5">
    <location>
        <begin position="153"/>
        <end position="172"/>
    </location>
</feature>
<evidence type="ECO:0000256" key="1">
    <source>
        <dbReference type="ARBA" id="ARBA00005234"/>
    </source>
</evidence>
<sequence>MQLKTSYVVSGAVGAALVYLRNGVMVRALLGAACNSVLAKLLKRAFNQPRPERAAQEGKVDPGFPSSHAHMLFYLAVFFCLELDEAWMLLKAGLLCWAAAGSAWRVMIERHTVAQIAAGCISGSLGALAWQSVWQGSPRLDFDAAVDRVHNAFPVATTVLAVLVSVASSVALKAYSVFFTGKAAVTADASVGEATTAGETTAEGAAGADAPANNLNAPSLAQASPEVVVALHDAVLYQADLELLRSPTAWLNDHCVLFWQQHLEHVQYAALKDSAAVLQPAAAFSLQFLDAEDLLVDSHDNVFVGLASKDLVLVPLVSDADAEQGGGSHWTLLAFSRATNTETVFHLDSANSLGAHRILFPAEVQATADKLFKLLGLPGKPSLRALPGCPQQSNGHDCGVFACVWAGDILRAKHHSKASGTALSLLDVTLSRDAAAHRTKMLGVAQGLVGRGR</sequence>
<comment type="similarity">
    <text evidence="1">Belongs to the peptidase C48 family.</text>
</comment>
<dbReference type="PANTHER" id="PTHR46468:SF1">
    <property type="entry name" value="SENTRIN-SPECIFIC PROTEASE 8"/>
    <property type="match status" value="1"/>
</dbReference>